<keyword evidence="6" id="KW-1185">Reference proteome</keyword>
<protein>
    <recommendedName>
        <fullName evidence="4">Ig-like domain-containing protein</fullName>
    </recommendedName>
</protein>
<dbReference type="OrthoDB" id="9045695at2759"/>
<feature type="domain" description="Ig-like" evidence="4">
    <location>
        <begin position="115"/>
        <end position="193"/>
    </location>
</feature>
<evidence type="ECO:0000313" key="5">
    <source>
        <dbReference type="EMBL" id="KFO90111.1"/>
    </source>
</evidence>
<dbReference type="KEGG" id="brhi:104493982"/>
<organism evidence="5 6">
    <name type="scientific">Buceros rhinoceros silvestris</name>
    <dbReference type="NCBI Taxonomy" id="175836"/>
    <lineage>
        <taxon>Eukaryota</taxon>
        <taxon>Metazoa</taxon>
        <taxon>Chordata</taxon>
        <taxon>Craniata</taxon>
        <taxon>Vertebrata</taxon>
        <taxon>Euteleostomi</taxon>
        <taxon>Archelosauria</taxon>
        <taxon>Archosauria</taxon>
        <taxon>Dinosauria</taxon>
        <taxon>Saurischia</taxon>
        <taxon>Theropoda</taxon>
        <taxon>Coelurosauria</taxon>
        <taxon>Aves</taxon>
        <taxon>Neognathae</taxon>
        <taxon>Neoaves</taxon>
        <taxon>Telluraves</taxon>
        <taxon>Coraciimorphae</taxon>
        <taxon>Bucerotiformes</taxon>
        <taxon>Bucerotidae</taxon>
        <taxon>Buceros</taxon>
    </lineage>
</organism>
<proteinExistence type="predicted"/>
<keyword evidence="3" id="KW-0732">Signal</keyword>
<dbReference type="EMBL" id="KL522515">
    <property type="protein sequence ID" value="KFO90111.1"/>
    <property type="molecule type" value="Genomic_DNA"/>
</dbReference>
<dbReference type="Proteomes" id="UP000054064">
    <property type="component" value="Unassembled WGS sequence"/>
</dbReference>
<feature type="chain" id="PRO_5001874252" description="Ig-like domain-containing protein" evidence="3">
    <location>
        <begin position="24"/>
        <end position="334"/>
    </location>
</feature>
<name>A0A091H2R0_BUCRH</name>
<gene>
    <name evidence="5" type="ORF">N320_00350</name>
</gene>
<evidence type="ECO:0000256" key="2">
    <source>
        <dbReference type="SAM" id="Phobius"/>
    </source>
</evidence>
<sequence length="334" mass="36437">MDFSSSFTLQCLLLIITVTHGSGTWTSVLSGSSAAFSVGVQSLQHLSRMSKRNVRCLTAVLNDTLLAECGTSASRCLNLQNGSLVLRRVEKEDEGQYEFVFHNTTRLFTLEVFEPSIGIQCFPNGTGELYCDVASNKSTNFRWLLNGTALSAPEACVKDGGKKVRLDRTVPGEFVCEVHHENSITRTRPVVLSCSYGDLLQYPWFIYILAGCAGGAVILVVFVSSVICCCMKRKHKFIPVPSEDEKDDGLTMSMISSEGVKSPPNGDHVEAQAAQTDCPSKPDAAQTGQDIFQLPVEENIPAEQEPKEIPDPEVIVDVESQENASDCFPDPSDD</sequence>
<evidence type="ECO:0000256" key="3">
    <source>
        <dbReference type="SAM" id="SignalP"/>
    </source>
</evidence>
<evidence type="ECO:0000259" key="4">
    <source>
        <dbReference type="PROSITE" id="PS50835"/>
    </source>
</evidence>
<dbReference type="AlphaFoldDB" id="A0A091H2R0"/>
<accession>A0A091H2R0</accession>
<evidence type="ECO:0000256" key="1">
    <source>
        <dbReference type="SAM" id="MobiDB-lite"/>
    </source>
</evidence>
<evidence type="ECO:0000313" key="6">
    <source>
        <dbReference type="Proteomes" id="UP000054064"/>
    </source>
</evidence>
<dbReference type="PROSITE" id="PS50835">
    <property type="entry name" value="IG_LIKE"/>
    <property type="match status" value="1"/>
</dbReference>
<feature type="signal peptide" evidence="3">
    <location>
        <begin position="1"/>
        <end position="23"/>
    </location>
</feature>
<keyword evidence="2" id="KW-1133">Transmembrane helix</keyword>
<dbReference type="InterPro" id="IPR007110">
    <property type="entry name" value="Ig-like_dom"/>
</dbReference>
<keyword evidence="2" id="KW-0812">Transmembrane</keyword>
<reference evidence="5 6" key="1">
    <citation type="submission" date="2014-04" db="EMBL/GenBank/DDBJ databases">
        <title>Genome evolution of avian class.</title>
        <authorList>
            <person name="Zhang G."/>
            <person name="Li C."/>
        </authorList>
    </citation>
    <scope>NUCLEOTIDE SEQUENCE [LARGE SCALE GENOMIC DNA]</scope>
    <source>
        <strain evidence="5">BGI_N320</strain>
    </source>
</reference>
<feature type="region of interest" description="Disordered" evidence="1">
    <location>
        <begin position="259"/>
        <end position="334"/>
    </location>
</feature>
<feature type="transmembrane region" description="Helical" evidence="2">
    <location>
        <begin position="204"/>
        <end position="229"/>
    </location>
</feature>
<keyword evidence="2" id="KW-0472">Membrane</keyword>